<dbReference type="PROSITE" id="PS50011">
    <property type="entry name" value="PROTEIN_KINASE_DOM"/>
    <property type="match status" value="1"/>
</dbReference>
<gene>
    <name evidence="14" type="ORF">HF521_012951</name>
</gene>
<evidence type="ECO:0000256" key="9">
    <source>
        <dbReference type="ARBA" id="ARBA00048679"/>
    </source>
</evidence>
<dbReference type="InterPro" id="IPR011009">
    <property type="entry name" value="Kinase-like_dom_sf"/>
</dbReference>
<comment type="catalytic activity">
    <reaction evidence="9">
        <text>L-seryl-[protein] + ATP = O-phospho-L-seryl-[protein] + ADP + H(+)</text>
        <dbReference type="Rhea" id="RHEA:17989"/>
        <dbReference type="Rhea" id="RHEA-COMP:9863"/>
        <dbReference type="Rhea" id="RHEA-COMP:11604"/>
        <dbReference type="ChEBI" id="CHEBI:15378"/>
        <dbReference type="ChEBI" id="CHEBI:29999"/>
        <dbReference type="ChEBI" id="CHEBI:30616"/>
        <dbReference type="ChEBI" id="CHEBI:83421"/>
        <dbReference type="ChEBI" id="CHEBI:456216"/>
        <dbReference type="EC" id="2.7.11.1"/>
    </reaction>
</comment>
<sequence length="335" mass="38618">MDYTWRKSGPVSSLNLSGPSGPFTTKGWRCTNLERKRWDVLAKRVEIKSKQDHMKRETGYVKRNKIQSGLNPFAKGRFFARYTVGKMLGKGAFGTVYAGVRKMDGKKVAIKRTLKEFSEHVTFPWDSQSLPLEVVLMKIVCKPPRCPFVIELLEWFETDMAFIIIMEQPESCVTLLKYCSDLPIIMPEVQAKSIMRQLVKALHHCHTRGVFHRDIKLDNIILNTRTMQLKLIDFGFGYIRQNTTYTEYGDTPVTFPSEWITEDEKRLVSATVRELGLLLLGIFLGGAIIVFEEDLFGFEKHMSKACYSLISWCFKGDPKKQPTLKQILTHEWFKG</sequence>
<dbReference type="GO" id="GO:0043066">
    <property type="term" value="P:negative regulation of apoptotic process"/>
    <property type="evidence" value="ECO:0007669"/>
    <property type="project" value="TreeGrafter"/>
</dbReference>
<keyword evidence="6" id="KW-0418">Kinase</keyword>
<evidence type="ECO:0000256" key="7">
    <source>
        <dbReference type="ARBA" id="ARBA00022840"/>
    </source>
</evidence>
<feature type="domain" description="Protein kinase" evidence="13">
    <location>
        <begin position="82"/>
        <end position="333"/>
    </location>
</feature>
<dbReference type="EMBL" id="JABFDY010000024">
    <property type="protein sequence ID" value="KAF7689598.1"/>
    <property type="molecule type" value="Genomic_DNA"/>
</dbReference>
<dbReference type="InterPro" id="IPR000719">
    <property type="entry name" value="Prot_kinase_dom"/>
</dbReference>
<keyword evidence="12" id="KW-1133">Transmembrane helix</keyword>
<organism evidence="14 15">
    <name type="scientific">Silurus meridionalis</name>
    <name type="common">Southern catfish</name>
    <name type="synonym">Silurus soldatovi meridionalis</name>
    <dbReference type="NCBI Taxonomy" id="175797"/>
    <lineage>
        <taxon>Eukaryota</taxon>
        <taxon>Metazoa</taxon>
        <taxon>Chordata</taxon>
        <taxon>Craniata</taxon>
        <taxon>Vertebrata</taxon>
        <taxon>Euteleostomi</taxon>
        <taxon>Actinopterygii</taxon>
        <taxon>Neopterygii</taxon>
        <taxon>Teleostei</taxon>
        <taxon>Ostariophysi</taxon>
        <taxon>Siluriformes</taxon>
        <taxon>Siluridae</taxon>
        <taxon>Silurus</taxon>
    </lineage>
</organism>
<dbReference type="AlphaFoldDB" id="A0A8T0AEH8"/>
<keyword evidence="7 10" id="KW-0067">ATP-binding</keyword>
<dbReference type="GO" id="GO:0005737">
    <property type="term" value="C:cytoplasm"/>
    <property type="evidence" value="ECO:0007669"/>
    <property type="project" value="TreeGrafter"/>
</dbReference>
<dbReference type="OrthoDB" id="8944849at2759"/>
<keyword evidence="3 11" id="KW-0723">Serine/threonine-protein kinase</keyword>
<evidence type="ECO:0000256" key="8">
    <source>
        <dbReference type="ARBA" id="ARBA00047899"/>
    </source>
</evidence>
<protein>
    <recommendedName>
        <fullName evidence="2">non-specific serine/threonine protein kinase</fullName>
        <ecNumber evidence="2">2.7.11.1</ecNumber>
    </recommendedName>
</protein>
<dbReference type="SMART" id="SM00220">
    <property type="entry name" value="S_TKc"/>
    <property type="match status" value="1"/>
</dbReference>
<proteinExistence type="inferred from homology"/>
<evidence type="ECO:0000256" key="12">
    <source>
        <dbReference type="SAM" id="Phobius"/>
    </source>
</evidence>
<dbReference type="Gene3D" id="1.10.510.10">
    <property type="entry name" value="Transferase(Phosphotransferase) domain 1"/>
    <property type="match status" value="1"/>
</dbReference>
<dbReference type="GO" id="GO:0004674">
    <property type="term" value="F:protein serine/threonine kinase activity"/>
    <property type="evidence" value="ECO:0007669"/>
    <property type="project" value="UniProtKB-KW"/>
</dbReference>
<dbReference type="Proteomes" id="UP000606274">
    <property type="component" value="Unassembled WGS sequence"/>
</dbReference>
<evidence type="ECO:0000256" key="4">
    <source>
        <dbReference type="ARBA" id="ARBA00022679"/>
    </source>
</evidence>
<dbReference type="EC" id="2.7.11.1" evidence="2"/>
<evidence type="ECO:0000259" key="13">
    <source>
        <dbReference type="PROSITE" id="PS50011"/>
    </source>
</evidence>
<name>A0A8T0AEH8_SILME</name>
<comment type="caution">
    <text evidence="14">The sequence shown here is derived from an EMBL/GenBank/DDBJ whole genome shotgun (WGS) entry which is preliminary data.</text>
</comment>
<evidence type="ECO:0000256" key="10">
    <source>
        <dbReference type="PROSITE-ProRule" id="PRU10141"/>
    </source>
</evidence>
<dbReference type="Gene3D" id="3.30.200.20">
    <property type="entry name" value="Phosphorylase Kinase, domain 1"/>
    <property type="match status" value="1"/>
</dbReference>
<evidence type="ECO:0000313" key="14">
    <source>
        <dbReference type="EMBL" id="KAF7689598.1"/>
    </source>
</evidence>
<dbReference type="GO" id="GO:0005524">
    <property type="term" value="F:ATP binding"/>
    <property type="evidence" value="ECO:0007669"/>
    <property type="project" value="UniProtKB-UniRule"/>
</dbReference>
<keyword evidence="4" id="KW-0808">Transferase</keyword>
<accession>A0A8T0AEH8</accession>
<reference evidence="14" key="1">
    <citation type="submission" date="2020-08" db="EMBL/GenBank/DDBJ databases">
        <title>Chromosome-level assembly of Southern catfish (Silurus meridionalis) provides insights into visual adaptation to the nocturnal and benthic lifestyles.</title>
        <authorList>
            <person name="Zhang Y."/>
            <person name="Wang D."/>
            <person name="Peng Z."/>
        </authorList>
    </citation>
    <scope>NUCLEOTIDE SEQUENCE</scope>
    <source>
        <strain evidence="14">SWU-2019-XX</strain>
        <tissue evidence="14">Muscle</tissue>
    </source>
</reference>
<evidence type="ECO:0000256" key="1">
    <source>
        <dbReference type="ARBA" id="ARBA00005505"/>
    </source>
</evidence>
<comment type="catalytic activity">
    <reaction evidence="8">
        <text>L-threonyl-[protein] + ATP = O-phospho-L-threonyl-[protein] + ADP + H(+)</text>
        <dbReference type="Rhea" id="RHEA:46608"/>
        <dbReference type="Rhea" id="RHEA-COMP:11060"/>
        <dbReference type="Rhea" id="RHEA-COMP:11605"/>
        <dbReference type="ChEBI" id="CHEBI:15378"/>
        <dbReference type="ChEBI" id="CHEBI:30013"/>
        <dbReference type="ChEBI" id="CHEBI:30616"/>
        <dbReference type="ChEBI" id="CHEBI:61977"/>
        <dbReference type="ChEBI" id="CHEBI:456216"/>
        <dbReference type="EC" id="2.7.11.1"/>
    </reaction>
</comment>
<keyword evidence="15" id="KW-1185">Reference proteome</keyword>
<evidence type="ECO:0000256" key="6">
    <source>
        <dbReference type="ARBA" id="ARBA00022777"/>
    </source>
</evidence>
<evidence type="ECO:0000256" key="5">
    <source>
        <dbReference type="ARBA" id="ARBA00022741"/>
    </source>
</evidence>
<dbReference type="GO" id="GO:0007346">
    <property type="term" value="P:regulation of mitotic cell cycle"/>
    <property type="evidence" value="ECO:0007669"/>
    <property type="project" value="TreeGrafter"/>
</dbReference>
<keyword evidence="12" id="KW-0812">Transmembrane</keyword>
<dbReference type="SUPFAM" id="SSF56112">
    <property type="entry name" value="Protein kinase-like (PK-like)"/>
    <property type="match status" value="1"/>
</dbReference>
<comment type="similarity">
    <text evidence="1">Belongs to the protein kinase superfamily. CAMK Ser/Thr protein kinase family. PIM subfamily.</text>
</comment>
<dbReference type="Pfam" id="PF00069">
    <property type="entry name" value="Pkinase"/>
    <property type="match status" value="1"/>
</dbReference>
<evidence type="ECO:0000256" key="3">
    <source>
        <dbReference type="ARBA" id="ARBA00022527"/>
    </source>
</evidence>
<evidence type="ECO:0000313" key="15">
    <source>
        <dbReference type="Proteomes" id="UP000606274"/>
    </source>
</evidence>
<evidence type="ECO:0000256" key="11">
    <source>
        <dbReference type="RuleBase" id="RU000304"/>
    </source>
</evidence>
<dbReference type="PANTHER" id="PTHR22984:SF11">
    <property type="entry name" value="AURORA KINASE-RELATED"/>
    <property type="match status" value="1"/>
</dbReference>
<keyword evidence="5 10" id="KW-0547">Nucleotide-binding</keyword>
<keyword evidence="12" id="KW-0472">Membrane</keyword>
<dbReference type="InterPro" id="IPR017441">
    <property type="entry name" value="Protein_kinase_ATP_BS"/>
</dbReference>
<dbReference type="InterPro" id="IPR051138">
    <property type="entry name" value="PIM_Ser/Thr_kinase"/>
</dbReference>
<feature type="transmembrane region" description="Helical" evidence="12">
    <location>
        <begin position="275"/>
        <end position="291"/>
    </location>
</feature>
<feature type="binding site" evidence="10">
    <location>
        <position position="111"/>
    </location>
    <ligand>
        <name>ATP</name>
        <dbReference type="ChEBI" id="CHEBI:30616"/>
    </ligand>
</feature>
<dbReference type="InterPro" id="IPR008271">
    <property type="entry name" value="Ser/Thr_kinase_AS"/>
</dbReference>
<dbReference type="PROSITE" id="PS00108">
    <property type="entry name" value="PROTEIN_KINASE_ST"/>
    <property type="match status" value="1"/>
</dbReference>
<dbReference type="PANTHER" id="PTHR22984">
    <property type="entry name" value="SERINE/THREONINE-PROTEIN KINASE PIM"/>
    <property type="match status" value="1"/>
</dbReference>
<evidence type="ECO:0000256" key="2">
    <source>
        <dbReference type="ARBA" id="ARBA00012513"/>
    </source>
</evidence>
<dbReference type="PROSITE" id="PS00107">
    <property type="entry name" value="PROTEIN_KINASE_ATP"/>
    <property type="match status" value="1"/>
</dbReference>